<organism evidence="4 5">
    <name type="scientific">Scheffersomyces stipitis (strain ATCC 58785 / CBS 6054 / NBRC 10063 / NRRL Y-11545)</name>
    <name type="common">Yeast</name>
    <name type="synonym">Pichia stipitis</name>
    <dbReference type="NCBI Taxonomy" id="322104"/>
    <lineage>
        <taxon>Eukaryota</taxon>
        <taxon>Fungi</taxon>
        <taxon>Dikarya</taxon>
        <taxon>Ascomycota</taxon>
        <taxon>Saccharomycotina</taxon>
        <taxon>Pichiomycetes</taxon>
        <taxon>Debaryomycetaceae</taxon>
        <taxon>Scheffersomyces</taxon>
    </lineage>
</organism>
<dbReference type="FunFam" id="3.30.830.10:FF:000031">
    <property type="entry name" value="Putative zinc metalloprotease"/>
    <property type="match status" value="1"/>
</dbReference>
<evidence type="ECO:0000313" key="5">
    <source>
        <dbReference type="Proteomes" id="UP000002258"/>
    </source>
</evidence>
<dbReference type="FunFam" id="3.30.830.10:FF:000015">
    <property type="entry name" value="Putative zinc metalloprotease"/>
    <property type="match status" value="1"/>
</dbReference>
<dbReference type="GO" id="GO:0046872">
    <property type="term" value="F:metal ion binding"/>
    <property type="evidence" value="ECO:0007669"/>
    <property type="project" value="InterPro"/>
</dbReference>
<dbReference type="OrthoDB" id="4953at2759"/>
<feature type="domain" description="Peptidase M16 C-terminal" evidence="3">
    <location>
        <begin position="740"/>
        <end position="892"/>
    </location>
</feature>
<dbReference type="SUPFAM" id="SSF63411">
    <property type="entry name" value="LuxS/MPP-like metallohydrolase"/>
    <property type="match status" value="4"/>
</dbReference>
<gene>
    <name evidence="4" type="ORF">PICST_84931</name>
</gene>
<dbReference type="PANTHER" id="PTHR43016:SF16">
    <property type="entry name" value="METALLOPROTEASE, PUTATIVE (AFU_ORTHOLOGUE AFUA_4G07610)-RELATED"/>
    <property type="match status" value="1"/>
</dbReference>
<dbReference type="GeneID" id="4840420"/>
<feature type="region of interest" description="Disordered" evidence="1">
    <location>
        <begin position="1018"/>
        <end position="1049"/>
    </location>
</feature>
<dbReference type="Pfam" id="PF05193">
    <property type="entry name" value="Peptidase_M16_C"/>
    <property type="match status" value="2"/>
</dbReference>
<dbReference type="AlphaFoldDB" id="A3LY63"/>
<dbReference type="RefSeq" id="XP_001385952.2">
    <property type="nucleotide sequence ID" value="XM_001385915.1"/>
</dbReference>
<name>A3LY63_PICST</name>
<dbReference type="OMA" id="CVEGPFW"/>
<evidence type="ECO:0000259" key="2">
    <source>
        <dbReference type="Pfam" id="PF00675"/>
    </source>
</evidence>
<dbReference type="InParanoid" id="A3LY63"/>
<sequence length="1049" mass="119353">MTGKSHFVKQTSFEVDYSPTEITKWRSSRTGLQLTYINQPSPIVNGYFAVATEIDNNTGSPHTLEHLVFMGSRKYPYKGLLDTLGSRLYSTTNAWTSVDQTVYTLTTAGWQGFKTLLPIYLDHLLSPTITEEACLTEVYHIDGDGKQKGVVFSEMQGIENQSWFITYQKMQETLFSESSGYSSETGGLTTELPTLTRETIKKFHDSSYRPDNLCVIITGSIDENELVDIMTQFDNELAPLPDTPNKRPFVDSKHDPPLSETIIKEIEFPDEDESMGELLISWIGPDGNDTLQSVAIDMIAYYFTDSPISLLNKHMVEIEDPLATDIDYSPDSFVRTIINFTLGGVPANRLQEADSKLKELILSQVKPENFDLSYMREIVQQQKLKYISRAEKNSSTFSTIATLEFLYGNVDGSDLKKWTKDLHEYEVIYNWTTEQWCNLISEQFVENHSASILGKPSSALNDEYKKRNKKLRKDIIAKYGEEGLKKLGKELERAQKKNDIPIPDELLLKYEKPDPSKIDFIETTSYKAGFTEGMFNPKTNNYVDDDFSEALKRDTPKDSFPLFFHFEDFKSQFTTINLVLSSTKISPHLLKYTSIVEELFSLSIQLPDGTYTPYDKVISEINNDLLEFQLDNGYENQFLELLGIRIKFESAKYKKAIQWLLNVTKYVVFEESRVKIIVEKIINSLPDKKRNSELMMYSSQHRHMYNEESLRKSQDSIHTETFYRNLLEMIEGGNFSSIQSDLEAYIKQLFTLDNMKVFVLGNVKNLDGPVSSWSDFVEKYEQPQNSPDPFHKLPRSYQFKSQLGHICAKNAFLVLSPIADSTHLITSTPIPNDYLDEDIFKIALASEVLNVVEGPLWKGIRGAGLAYGASVKRDIETGLLSFTVYRGADAKKSWEVAKSIVDDYASGKVEVDAITIENSIASIVNELANGESNNYYAATSKISDNLFKKRGPAYIKLFLSKLNALTKDDVVYAIEKYFKPMFDSESSLVFSSIPSEKEEEMEKYFTELGYRVHIEVIDAEPVEVEDDSEDSESGSSEETNSEDTSDEDQ</sequence>
<dbReference type="KEGG" id="pic:PICST_84931"/>
<dbReference type="Pfam" id="PF00675">
    <property type="entry name" value="Peptidase_M16"/>
    <property type="match status" value="1"/>
</dbReference>
<evidence type="ECO:0000313" key="4">
    <source>
        <dbReference type="EMBL" id="ABN67923.2"/>
    </source>
</evidence>
<dbReference type="eggNOG" id="KOG0961">
    <property type="taxonomic scope" value="Eukaryota"/>
</dbReference>
<dbReference type="Gene3D" id="3.30.830.10">
    <property type="entry name" value="Metalloenzyme, LuxS/M16 peptidase-like"/>
    <property type="match status" value="4"/>
</dbReference>
<feature type="compositionally biased region" description="Acidic residues" evidence="1">
    <location>
        <begin position="1039"/>
        <end position="1049"/>
    </location>
</feature>
<feature type="domain" description="Peptidase M16 N-terminal" evidence="2">
    <location>
        <begin position="53"/>
        <end position="136"/>
    </location>
</feature>
<dbReference type="FunCoup" id="A3LY63">
    <property type="interactions" value="179"/>
</dbReference>
<dbReference type="InterPro" id="IPR007863">
    <property type="entry name" value="Peptidase_M16_C"/>
</dbReference>
<accession>A3LY63</accession>
<feature type="domain" description="Peptidase M16 C-terminal" evidence="3">
    <location>
        <begin position="195"/>
        <end position="366"/>
    </location>
</feature>
<feature type="compositionally biased region" description="Acidic residues" evidence="1">
    <location>
        <begin position="1018"/>
        <end position="1032"/>
    </location>
</feature>
<protein>
    <submittedName>
        <fullName evidence="4">Mitochondrial processing peptidase</fullName>
    </submittedName>
</protein>
<dbReference type="EMBL" id="CP000500">
    <property type="protein sequence ID" value="ABN67923.2"/>
    <property type="molecule type" value="Genomic_DNA"/>
</dbReference>
<reference evidence="4 5" key="1">
    <citation type="journal article" date="2007" name="Nat. Biotechnol.">
        <title>Genome sequence of the lignocellulose-bioconverting and xylose-fermenting yeast Pichia stipitis.</title>
        <authorList>
            <person name="Jeffries T.W."/>
            <person name="Grigoriev I.V."/>
            <person name="Grimwood J."/>
            <person name="Laplaza J.M."/>
            <person name="Aerts A."/>
            <person name="Salamov A."/>
            <person name="Schmutz J."/>
            <person name="Lindquist E."/>
            <person name="Dehal P."/>
            <person name="Shapiro H."/>
            <person name="Jin Y.S."/>
            <person name="Passoth V."/>
            <person name="Richardson P.M."/>
        </authorList>
    </citation>
    <scope>NUCLEOTIDE SEQUENCE [LARGE SCALE GENOMIC DNA]</scope>
    <source>
        <strain evidence="5">ATCC 58785 / CBS 6054 / NBRC 10063 / NRRL Y-11545</strain>
    </source>
</reference>
<evidence type="ECO:0000256" key="1">
    <source>
        <dbReference type="SAM" id="MobiDB-lite"/>
    </source>
</evidence>
<dbReference type="STRING" id="322104.A3LY63"/>
<evidence type="ECO:0000259" key="3">
    <source>
        <dbReference type="Pfam" id="PF05193"/>
    </source>
</evidence>
<dbReference type="PANTHER" id="PTHR43016">
    <property type="entry name" value="PRESEQUENCE PROTEASE"/>
    <property type="match status" value="1"/>
</dbReference>
<dbReference type="Proteomes" id="UP000002258">
    <property type="component" value="Chromosome 6"/>
</dbReference>
<keyword evidence="5" id="KW-1185">Reference proteome</keyword>
<dbReference type="HOGENOM" id="CLU_006065_0_0_1"/>
<dbReference type="InterPro" id="IPR011249">
    <property type="entry name" value="Metalloenz_LuxS/M16"/>
</dbReference>
<dbReference type="InterPro" id="IPR011765">
    <property type="entry name" value="Pept_M16_N"/>
</dbReference>
<proteinExistence type="predicted"/>